<dbReference type="GO" id="GO:0046872">
    <property type="term" value="F:metal ion binding"/>
    <property type="evidence" value="ECO:0007669"/>
    <property type="project" value="UniProtKB-KW"/>
</dbReference>
<keyword evidence="1" id="KW-0479">Metal-binding</keyword>
<dbReference type="PANTHER" id="PTHR47990">
    <property type="entry name" value="2-OXOGLUTARATE (2OG) AND FE(II)-DEPENDENT OXYGENASE SUPERFAMILY PROTEIN-RELATED"/>
    <property type="match status" value="1"/>
</dbReference>
<evidence type="ECO:0000259" key="2">
    <source>
        <dbReference type="PROSITE" id="PS51471"/>
    </source>
</evidence>
<dbReference type="InterPro" id="IPR044861">
    <property type="entry name" value="IPNS-like_FE2OG_OXY"/>
</dbReference>
<dbReference type="AlphaFoldDB" id="A0A816BAG0"/>
<evidence type="ECO:0000313" key="5">
    <source>
        <dbReference type="Proteomes" id="UP000663870"/>
    </source>
</evidence>
<keyword evidence="1" id="KW-0408">Iron</keyword>
<keyword evidence="5" id="KW-1185">Reference proteome</keyword>
<evidence type="ECO:0000256" key="1">
    <source>
        <dbReference type="RuleBase" id="RU003682"/>
    </source>
</evidence>
<dbReference type="EMBL" id="CAJNOH010004207">
    <property type="protein sequence ID" value="CAF1362622.1"/>
    <property type="molecule type" value="Genomic_DNA"/>
</dbReference>
<dbReference type="InterPro" id="IPR005123">
    <property type="entry name" value="Oxoglu/Fe-dep_dioxygenase_dom"/>
</dbReference>
<dbReference type="Proteomes" id="UP000663854">
    <property type="component" value="Unassembled WGS sequence"/>
</dbReference>
<feature type="domain" description="Fe2OG dioxygenase" evidence="2">
    <location>
        <begin position="172"/>
        <end position="281"/>
    </location>
</feature>
<organism evidence="4 5">
    <name type="scientific">Rotaria sordida</name>
    <dbReference type="NCBI Taxonomy" id="392033"/>
    <lineage>
        <taxon>Eukaryota</taxon>
        <taxon>Metazoa</taxon>
        <taxon>Spiralia</taxon>
        <taxon>Gnathifera</taxon>
        <taxon>Rotifera</taxon>
        <taxon>Eurotatoria</taxon>
        <taxon>Bdelloidea</taxon>
        <taxon>Philodinida</taxon>
        <taxon>Philodinidae</taxon>
        <taxon>Rotaria</taxon>
    </lineage>
</organism>
<comment type="caution">
    <text evidence="4">The sequence shown here is derived from an EMBL/GenBank/DDBJ whole genome shotgun (WGS) entry which is preliminary data.</text>
</comment>
<dbReference type="PROSITE" id="PS51471">
    <property type="entry name" value="FE2OG_OXY"/>
    <property type="match status" value="1"/>
</dbReference>
<name>A0A816BAG0_9BILA</name>
<dbReference type="GO" id="GO:0016491">
    <property type="term" value="F:oxidoreductase activity"/>
    <property type="evidence" value="ECO:0007669"/>
    <property type="project" value="UniProtKB-KW"/>
</dbReference>
<sequence length="326" mass="36981">MSVIPVIDISPLVSSSSEQTKFDVSQAIRRACEAVGFFQMIGHGIDEQLFDKLVIEARRFFAQSSEEKQRYAVHKWNPSNSNQYRGYFPSSVNGKEGLDLSSPYMNSEHELVKKGDPLHELNQYPMHGVLTQYWDEMWRISLELLRAVARTFDLDASHFDKLLDDRAFGGAGTLSTFRLNYYPQLGNQTPVSIGADDGEPLSCEEHYDGCVLTILYQHKVGGLQIQSENRTWVDVPIVPYALVVNTGKCLERWTNGCLRAVKHRVKLLKEERLSIPFFLEASYSTPIVPLPTAGGAPKYDPIIYGPYIIENNSKFKEYQRDDDKSS</sequence>
<dbReference type="Pfam" id="PF03171">
    <property type="entry name" value="2OG-FeII_Oxy"/>
    <property type="match status" value="1"/>
</dbReference>
<gene>
    <name evidence="4" type="ORF">JXQ802_LOCUS49004</name>
    <name evidence="3" type="ORF">PYM288_LOCUS32954</name>
</gene>
<evidence type="ECO:0000313" key="3">
    <source>
        <dbReference type="EMBL" id="CAF1362622.1"/>
    </source>
</evidence>
<dbReference type="EMBL" id="CAJNOL010005606">
    <property type="protein sequence ID" value="CAF1607538.1"/>
    <property type="molecule type" value="Genomic_DNA"/>
</dbReference>
<dbReference type="SUPFAM" id="SSF51197">
    <property type="entry name" value="Clavaminate synthase-like"/>
    <property type="match status" value="1"/>
</dbReference>
<dbReference type="PRINTS" id="PR00682">
    <property type="entry name" value="IPNSYNTHASE"/>
</dbReference>
<accession>A0A816BAG0</accession>
<reference evidence="4" key="1">
    <citation type="submission" date="2021-02" db="EMBL/GenBank/DDBJ databases">
        <authorList>
            <person name="Nowell W R."/>
        </authorList>
    </citation>
    <scope>NUCLEOTIDE SEQUENCE</scope>
</reference>
<dbReference type="Gene3D" id="2.60.120.330">
    <property type="entry name" value="B-lactam Antibiotic, Isopenicillin N Synthase, Chain"/>
    <property type="match status" value="1"/>
</dbReference>
<dbReference type="InterPro" id="IPR026992">
    <property type="entry name" value="DIOX_N"/>
</dbReference>
<dbReference type="InterPro" id="IPR027443">
    <property type="entry name" value="IPNS-like_sf"/>
</dbReference>
<proteinExistence type="inferred from homology"/>
<comment type="similarity">
    <text evidence="1">Belongs to the iron/ascorbate-dependent oxidoreductase family.</text>
</comment>
<dbReference type="InterPro" id="IPR050231">
    <property type="entry name" value="Iron_ascorbate_oxido_reductase"/>
</dbReference>
<dbReference type="Proteomes" id="UP000663870">
    <property type="component" value="Unassembled WGS sequence"/>
</dbReference>
<dbReference type="Pfam" id="PF14226">
    <property type="entry name" value="DIOX_N"/>
    <property type="match status" value="1"/>
</dbReference>
<keyword evidence="1" id="KW-0560">Oxidoreductase</keyword>
<protein>
    <recommendedName>
        <fullName evidence="2">Fe2OG dioxygenase domain-containing protein</fullName>
    </recommendedName>
</protein>
<evidence type="ECO:0000313" key="4">
    <source>
        <dbReference type="EMBL" id="CAF1607538.1"/>
    </source>
</evidence>